<organism evidence="2 3">
    <name type="scientific">Tripterygium wilfordii</name>
    <name type="common">Thunder God vine</name>
    <dbReference type="NCBI Taxonomy" id="458696"/>
    <lineage>
        <taxon>Eukaryota</taxon>
        <taxon>Viridiplantae</taxon>
        <taxon>Streptophyta</taxon>
        <taxon>Embryophyta</taxon>
        <taxon>Tracheophyta</taxon>
        <taxon>Spermatophyta</taxon>
        <taxon>Magnoliopsida</taxon>
        <taxon>eudicotyledons</taxon>
        <taxon>Gunneridae</taxon>
        <taxon>Pentapetalae</taxon>
        <taxon>rosids</taxon>
        <taxon>fabids</taxon>
        <taxon>Celastrales</taxon>
        <taxon>Celastraceae</taxon>
        <taxon>Tripterygium</taxon>
    </lineage>
</organism>
<dbReference type="EMBL" id="JAAARO010000013">
    <property type="protein sequence ID" value="KAF5738187.1"/>
    <property type="molecule type" value="Genomic_DNA"/>
</dbReference>
<protein>
    <submittedName>
        <fullName evidence="2">Uncharacterized protein</fullName>
    </submittedName>
</protein>
<dbReference type="InParanoid" id="A0A7J7CVR6"/>
<sequence>MAFVFSETPASLNHSENTHKEALSPVTTQLHLKSSTQSSSHEALDKEVILRRIRHRRSLNKVRTALQNLVGGSEQANKWVDCEDVFSKP</sequence>
<evidence type="ECO:0000256" key="1">
    <source>
        <dbReference type="SAM" id="MobiDB-lite"/>
    </source>
</evidence>
<comment type="caution">
    <text evidence="2">The sequence shown here is derived from an EMBL/GenBank/DDBJ whole genome shotgun (WGS) entry which is preliminary data.</text>
</comment>
<dbReference type="AlphaFoldDB" id="A0A7J7CVR6"/>
<dbReference type="PANTHER" id="PTHR35324">
    <property type="entry name" value="BNAA08G03750D PROTEIN"/>
    <property type="match status" value="1"/>
</dbReference>
<proteinExistence type="predicted"/>
<evidence type="ECO:0000313" key="3">
    <source>
        <dbReference type="Proteomes" id="UP000593562"/>
    </source>
</evidence>
<keyword evidence="3" id="KW-1185">Reference proteome</keyword>
<evidence type="ECO:0000313" key="2">
    <source>
        <dbReference type="EMBL" id="KAF5738187.1"/>
    </source>
</evidence>
<feature type="region of interest" description="Disordered" evidence="1">
    <location>
        <begin position="1"/>
        <end position="21"/>
    </location>
</feature>
<name>A0A7J7CVR6_TRIWF</name>
<accession>A0A7J7CVR6</accession>
<dbReference type="Proteomes" id="UP000593562">
    <property type="component" value="Unassembled WGS sequence"/>
</dbReference>
<dbReference type="PANTHER" id="PTHR35324:SF5">
    <property type="entry name" value="BHLH DOMAIN-CONTAINING PROTEIN"/>
    <property type="match status" value="1"/>
</dbReference>
<reference evidence="2 3" key="1">
    <citation type="journal article" date="2020" name="Nat. Commun.">
        <title>Genome of Tripterygium wilfordii and identification of cytochrome P450 involved in triptolide biosynthesis.</title>
        <authorList>
            <person name="Tu L."/>
            <person name="Su P."/>
            <person name="Zhang Z."/>
            <person name="Gao L."/>
            <person name="Wang J."/>
            <person name="Hu T."/>
            <person name="Zhou J."/>
            <person name="Zhang Y."/>
            <person name="Zhao Y."/>
            <person name="Liu Y."/>
            <person name="Song Y."/>
            <person name="Tong Y."/>
            <person name="Lu Y."/>
            <person name="Yang J."/>
            <person name="Xu C."/>
            <person name="Jia M."/>
            <person name="Peters R.J."/>
            <person name="Huang L."/>
            <person name="Gao W."/>
        </authorList>
    </citation>
    <scope>NUCLEOTIDE SEQUENCE [LARGE SCALE GENOMIC DNA]</scope>
    <source>
        <strain evidence="3">cv. XIE 37</strain>
        <tissue evidence="2">Leaf</tissue>
    </source>
</reference>
<gene>
    <name evidence="2" type="ORF">HS088_TW13G01083</name>
</gene>